<keyword evidence="1" id="KW-1133">Transmembrane helix</keyword>
<dbReference type="Proteomes" id="UP000596092">
    <property type="component" value="Chromosome"/>
</dbReference>
<dbReference type="AlphaFoldDB" id="A0A7T5VDQ5"/>
<evidence type="ECO:0000256" key="1">
    <source>
        <dbReference type="SAM" id="Phobius"/>
    </source>
</evidence>
<dbReference type="InterPro" id="IPR012902">
    <property type="entry name" value="N_methyl_site"/>
</dbReference>
<proteinExistence type="predicted"/>
<dbReference type="EMBL" id="CP054140">
    <property type="protein sequence ID" value="QQG65911.1"/>
    <property type="molecule type" value="Genomic_DNA"/>
</dbReference>
<organism evidence="2 3">
    <name type="scientific">Desulfobulbus oligotrophicus</name>
    <dbReference type="NCBI Taxonomy" id="1909699"/>
    <lineage>
        <taxon>Bacteria</taxon>
        <taxon>Pseudomonadati</taxon>
        <taxon>Thermodesulfobacteriota</taxon>
        <taxon>Desulfobulbia</taxon>
        <taxon>Desulfobulbales</taxon>
        <taxon>Desulfobulbaceae</taxon>
        <taxon>Desulfobulbus</taxon>
    </lineage>
</organism>
<dbReference type="KEGG" id="dog:HP555_08545"/>
<keyword evidence="3" id="KW-1185">Reference proteome</keyword>
<name>A0A7T5VDQ5_9BACT</name>
<dbReference type="InterPro" id="IPR045584">
    <property type="entry name" value="Pilin-like"/>
</dbReference>
<keyword evidence="1" id="KW-0812">Transmembrane</keyword>
<dbReference type="Pfam" id="PF07963">
    <property type="entry name" value="N_methyl"/>
    <property type="match status" value="1"/>
</dbReference>
<evidence type="ECO:0000313" key="2">
    <source>
        <dbReference type="EMBL" id="QQG65911.1"/>
    </source>
</evidence>
<protein>
    <submittedName>
        <fullName evidence="2">Prepilin-type N-terminal cleavage/methylation domain-containing protein</fullName>
    </submittedName>
</protein>
<reference evidence="2 3" key="1">
    <citation type="submission" date="2020-05" db="EMBL/GenBank/DDBJ databases">
        <title>Complete genome of Desulfobulbus oligotrophicus.</title>
        <authorList>
            <person name="Podar M."/>
        </authorList>
    </citation>
    <scope>NUCLEOTIDE SEQUENCE [LARGE SCALE GENOMIC DNA]</scope>
    <source>
        <strain evidence="2 3">Prop6</strain>
    </source>
</reference>
<dbReference type="RefSeq" id="WP_199261528.1">
    <property type="nucleotide sequence ID" value="NZ_CP054140.1"/>
</dbReference>
<feature type="transmembrane region" description="Helical" evidence="1">
    <location>
        <begin position="12"/>
        <end position="36"/>
    </location>
</feature>
<gene>
    <name evidence="2" type="ORF">HP555_08545</name>
</gene>
<dbReference type="Gene3D" id="3.30.700.10">
    <property type="entry name" value="Glycoprotein, Type 4 Pilin"/>
    <property type="match status" value="1"/>
</dbReference>
<dbReference type="SUPFAM" id="SSF54523">
    <property type="entry name" value="Pili subunits"/>
    <property type="match status" value="1"/>
</dbReference>
<sequence length="214" mass="23393">MKGRTSSCHSAGFTLVEVLVSMAIVGILVASLAGVFERSSKLYTTQNAAAALQQEVRAALDAMASEVRMATYDPRKTKKFVIKKNSATEFSFLTDWDEDGVLGRPGDNSAYTDNGECEARSIRFSLNSESVQFRCGDGTPYVKDSETLIGETDHLKVTALDFSYRDKDNNSTSQRKEIRSVVITIRAQAPAGRAGMIERTYSTIVDIRNTGPNA</sequence>
<keyword evidence="1" id="KW-0472">Membrane</keyword>
<accession>A0A7T5VDQ5</accession>
<dbReference type="NCBIfam" id="TIGR02532">
    <property type="entry name" value="IV_pilin_GFxxxE"/>
    <property type="match status" value="1"/>
</dbReference>
<evidence type="ECO:0000313" key="3">
    <source>
        <dbReference type="Proteomes" id="UP000596092"/>
    </source>
</evidence>
<dbReference type="PROSITE" id="PS00409">
    <property type="entry name" value="PROKAR_NTER_METHYL"/>
    <property type="match status" value="1"/>
</dbReference>